<gene>
    <name evidence="1" type="ORF">DVS81_16435</name>
</gene>
<organism evidence="1 2">
    <name type="scientific">Candidatus Accumulibacter meliphilus</name>
    <dbReference type="NCBI Taxonomy" id="2211374"/>
    <lineage>
        <taxon>Bacteria</taxon>
        <taxon>Pseudomonadati</taxon>
        <taxon>Pseudomonadota</taxon>
        <taxon>Betaproteobacteria</taxon>
        <taxon>Candidatus Accumulibacter</taxon>
    </lineage>
</organism>
<accession>A0A369XH73</accession>
<dbReference type="AlphaFoldDB" id="A0A369XH73"/>
<comment type="caution">
    <text evidence="1">The sequence shown here is derived from an EMBL/GenBank/DDBJ whole genome shotgun (WGS) entry which is preliminary data.</text>
</comment>
<sequence>MSFQALLAARAHTDGRALPTAIRRHRALSDDPLCIVAWQLGAEAYSVGAIAIGRKSSGFKLFVPGYPLNRDLLFAALVGFAKEFCPAFEDFAGGPCEDILHHGAELAVPLELPQIVVPNAQTIGLLGRLGRRLAYLPTTGPHPADPLLPCLGRHLMWIADHAQMPGQQLIVSATDLLTTHYASAMSAIEMQSLPAMDAWIDPPAGMHGFNAAELAEIHAVGPVPSPRDGELVHSLMHTFNDQRAGSTDPGVVDKLVWPLRAHYRSMVDQTWNLMWKVVAREKPKPEAASVVRRVREDRIAFAAHLQWMAGPAEGRRKTRMTARGAAMRLHDLEQAHARLLAEEAIDDPLRMAPHLLAGKALAGVVIDCDKTHRELINSRKCLRPRVIVRTQEPCLMLPGAKVWWTQMPDGREWLLGSVIAASGGSDVTLILQTNRVSDVCLPIVGSRACFSQFNTRPGYELFLPQQAPWTHLAAAPPFPVDLDYSELGEQAA</sequence>
<protein>
    <submittedName>
        <fullName evidence="1">Uncharacterized protein</fullName>
    </submittedName>
</protein>
<dbReference type="Proteomes" id="UP000253831">
    <property type="component" value="Unassembled WGS sequence"/>
</dbReference>
<reference evidence="1 2" key="1">
    <citation type="submission" date="2018-05" db="EMBL/GenBank/DDBJ databases">
        <title>Integrated omic analyses show evidence that a Ca. Accumulibacter phosphatis strain performs denitrification under micro-aerobic conditions.</title>
        <authorList>
            <person name="Camejo P.Y."/>
            <person name="Katherine M.D."/>
            <person name="Daniel N.R."/>
        </authorList>
    </citation>
    <scope>NUCLEOTIDE SEQUENCE [LARGE SCALE GENOMIC DNA]</scope>
    <source>
        <strain evidence="1">UW-LDO-IC</strain>
    </source>
</reference>
<evidence type="ECO:0000313" key="2">
    <source>
        <dbReference type="Proteomes" id="UP000253831"/>
    </source>
</evidence>
<name>A0A369XH73_9PROT</name>
<proteinExistence type="predicted"/>
<dbReference type="EMBL" id="QPGA01000041">
    <property type="protein sequence ID" value="RDE49461.1"/>
    <property type="molecule type" value="Genomic_DNA"/>
</dbReference>
<evidence type="ECO:0000313" key="1">
    <source>
        <dbReference type="EMBL" id="RDE49461.1"/>
    </source>
</evidence>